<evidence type="ECO:0000259" key="10">
    <source>
        <dbReference type="PROSITE" id="PS51462"/>
    </source>
</evidence>
<dbReference type="InterPro" id="IPR015375">
    <property type="entry name" value="NADH_PPase-like_N"/>
</dbReference>
<reference evidence="12" key="1">
    <citation type="submission" date="2020-06" db="EMBL/GenBank/DDBJ databases">
        <title>Draft genomic sequecing of Geomonas sp. Red745.</title>
        <authorList>
            <person name="Itoh H."/>
            <person name="Xu Z.X."/>
            <person name="Ushijima N."/>
            <person name="Masuda Y."/>
            <person name="Shiratori Y."/>
            <person name="Senoo K."/>
        </authorList>
    </citation>
    <scope>NUCLEOTIDE SEQUENCE [LARGE SCALE GENOMIC DNA]</scope>
    <source>
        <strain evidence="12">Red745</strain>
    </source>
</reference>
<dbReference type="GO" id="GO:0035529">
    <property type="term" value="F:NADH pyrophosphatase activity"/>
    <property type="evidence" value="ECO:0007669"/>
    <property type="project" value="TreeGrafter"/>
</dbReference>
<dbReference type="FunFam" id="3.90.79.10:FF:000051">
    <property type="entry name" value="Probable NADH pyrophosphatase"/>
    <property type="match status" value="1"/>
</dbReference>
<keyword evidence="8" id="KW-0520">NAD</keyword>
<dbReference type="PROSITE" id="PS00893">
    <property type="entry name" value="NUDIX_BOX"/>
    <property type="match status" value="1"/>
</dbReference>
<dbReference type="Pfam" id="PF09296">
    <property type="entry name" value="NUDIX-like"/>
    <property type="match status" value="1"/>
</dbReference>
<dbReference type="InterPro" id="IPR049734">
    <property type="entry name" value="NudC-like_C"/>
</dbReference>
<evidence type="ECO:0000256" key="1">
    <source>
        <dbReference type="ARBA" id="ARBA00001946"/>
    </source>
</evidence>
<evidence type="ECO:0000313" key="11">
    <source>
        <dbReference type="EMBL" id="GFO69140.1"/>
    </source>
</evidence>
<evidence type="ECO:0000256" key="2">
    <source>
        <dbReference type="ARBA" id="ARBA00001947"/>
    </source>
</evidence>
<dbReference type="Pfam" id="PF00293">
    <property type="entry name" value="NUDIX"/>
    <property type="match status" value="1"/>
</dbReference>
<dbReference type="PANTHER" id="PTHR42904:SF6">
    <property type="entry name" value="NAD-CAPPED RNA HYDROLASE NUDT12"/>
    <property type="match status" value="1"/>
</dbReference>
<comment type="similarity">
    <text evidence="3">Belongs to the Nudix hydrolase family. NudC subfamily.</text>
</comment>
<dbReference type="Pfam" id="PF09297">
    <property type="entry name" value="Zn_ribbon_NUD"/>
    <property type="match status" value="1"/>
</dbReference>
<gene>
    <name evidence="11" type="primary">nudC</name>
    <name evidence="11" type="ORF">GMLC_27190</name>
</gene>
<evidence type="ECO:0000256" key="4">
    <source>
        <dbReference type="ARBA" id="ARBA00012381"/>
    </source>
</evidence>
<dbReference type="CDD" id="cd03429">
    <property type="entry name" value="NUDIX_NADH_pyrophosphatase_Nudt13"/>
    <property type="match status" value="1"/>
</dbReference>
<evidence type="ECO:0000256" key="6">
    <source>
        <dbReference type="ARBA" id="ARBA00022801"/>
    </source>
</evidence>
<dbReference type="InterPro" id="IPR050241">
    <property type="entry name" value="NAD-cap_RNA_hydrolase_NudC"/>
</dbReference>
<evidence type="ECO:0000313" key="12">
    <source>
        <dbReference type="Proteomes" id="UP000587586"/>
    </source>
</evidence>
<dbReference type="InterPro" id="IPR000086">
    <property type="entry name" value="NUDIX_hydrolase_dom"/>
</dbReference>
<dbReference type="InterPro" id="IPR020084">
    <property type="entry name" value="NUDIX_hydrolase_CS"/>
</dbReference>
<dbReference type="AlphaFoldDB" id="A0A6V8N9M5"/>
<feature type="domain" description="Nudix hydrolase" evidence="10">
    <location>
        <begin position="151"/>
        <end position="273"/>
    </location>
</feature>
<dbReference type="SUPFAM" id="SSF55811">
    <property type="entry name" value="Nudix"/>
    <property type="match status" value="2"/>
</dbReference>
<comment type="caution">
    <text evidence="11">The sequence shown here is derived from an EMBL/GenBank/DDBJ whole genome shotgun (WGS) entry which is preliminary data.</text>
</comment>
<keyword evidence="12" id="KW-1185">Reference proteome</keyword>
<keyword evidence="7" id="KW-0460">Magnesium</keyword>
<dbReference type="Proteomes" id="UP000587586">
    <property type="component" value="Unassembled WGS sequence"/>
</dbReference>
<dbReference type="RefSeq" id="WP_183361719.1">
    <property type="nucleotide sequence ID" value="NZ_BLXZ01000005.1"/>
</dbReference>
<protein>
    <recommendedName>
        <fullName evidence="4">NAD(+) diphosphatase</fullName>
        <ecNumber evidence="4">3.6.1.22</ecNumber>
    </recommendedName>
</protein>
<dbReference type="GO" id="GO:0006742">
    <property type="term" value="P:NADP+ catabolic process"/>
    <property type="evidence" value="ECO:0007669"/>
    <property type="project" value="TreeGrafter"/>
</dbReference>
<keyword evidence="5" id="KW-0479">Metal-binding</keyword>
<dbReference type="PROSITE" id="PS51462">
    <property type="entry name" value="NUDIX"/>
    <property type="match status" value="1"/>
</dbReference>
<accession>A0A6V8N9M5</accession>
<dbReference type="GO" id="GO:0046872">
    <property type="term" value="F:metal ion binding"/>
    <property type="evidence" value="ECO:0007669"/>
    <property type="project" value="UniProtKB-KW"/>
</dbReference>
<comment type="cofactor">
    <cofactor evidence="2">
        <name>Zn(2+)</name>
        <dbReference type="ChEBI" id="CHEBI:29105"/>
    </cofactor>
</comment>
<organism evidence="11 12">
    <name type="scientific">Geomonas limicola</name>
    <dbReference type="NCBI Taxonomy" id="2740186"/>
    <lineage>
        <taxon>Bacteria</taxon>
        <taxon>Pseudomonadati</taxon>
        <taxon>Thermodesulfobacteriota</taxon>
        <taxon>Desulfuromonadia</taxon>
        <taxon>Geobacterales</taxon>
        <taxon>Geobacteraceae</taxon>
        <taxon>Geomonas</taxon>
    </lineage>
</organism>
<evidence type="ECO:0000256" key="8">
    <source>
        <dbReference type="ARBA" id="ARBA00023027"/>
    </source>
</evidence>
<dbReference type="InterPro" id="IPR015376">
    <property type="entry name" value="Znr_NADH_PPase"/>
</dbReference>
<name>A0A6V8N9M5_9BACT</name>
<dbReference type="NCBIfam" id="NF001299">
    <property type="entry name" value="PRK00241.1"/>
    <property type="match status" value="1"/>
</dbReference>
<evidence type="ECO:0000256" key="7">
    <source>
        <dbReference type="ARBA" id="ARBA00022842"/>
    </source>
</evidence>
<dbReference type="EMBL" id="BLXZ01000005">
    <property type="protein sequence ID" value="GFO69140.1"/>
    <property type="molecule type" value="Genomic_DNA"/>
</dbReference>
<proteinExistence type="inferred from homology"/>
<comment type="cofactor">
    <cofactor evidence="1">
        <name>Mg(2+)</name>
        <dbReference type="ChEBI" id="CHEBI:18420"/>
    </cofactor>
</comment>
<dbReference type="InterPro" id="IPR015797">
    <property type="entry name" value="NUDIX_hydrolase-like_dom_sf"/>
</dbReference>
<dbReference type="PANTHER" id="PTHR42904">
    <property type="entry name" value="NUDIX HYDROLASE, NUDC SUBFAMILY"/>
    <property type="match status" value="1"/>
</dbReference>
<dbReference type="Gene3D" id="3.90.79.20">
    <property type="match status" value="1"/>
</dbReference>
<dbReference type="GO" id="GO:0005829">
    <property type="term" value="C:cytosol"/>
    <property type="evidence" value="ECO:0007669"/>
    <property type="project" value="TreeGrafter"/>
</dbReference>
<evidence type="ECO:0000256" key="9">
    <source>
        <dbReference type="ARBA" id="ARBA00023679"/>
    </source>
</evidence>
<sequence>MAFPDAVHLPFNGEIIKKRFTQRKPGELDETAAGYWVFLQGDALILDNGALYRGDLPASFTMQGTPLLFGEWDGEPVRLMTVAPDQVLTPEFQAVSSAELPFDLMTLYGLARQILYWERMSRHCSKCGATMKRIRLTWGKRCTGCGHEHFPHIHPCVIVLIRRGEKFLLARKPEWPQGRYSLVAGFLDFGESLEECVEREVFEETGLSVSNIRYVGSQNWPFPSQMMAGFVADYASGEITVDGDELEDAQWFTADRMPDSLPPERSIARWIIDSFALGCGEPAAPPTPECRIPGSGAPVCGSAPP</sequence>
<dbReference type="Gene3D" id="3.90.79.10">
    <property type="entry name" value="Nucleoside Triphosphate Pyrophosphohydrolase"/>
    <property type="match status" value="1"/>
</dbReference>
<evidence type="ECO:0000256" key="3">
    <source>
        <dbReference type="ARBA" id="ARBA00009595"/>
    </source>
</evidence>
<keyword evidence="6" id="KW-0378">Hydrolase</keyword>
<comment type="catalytic activity">
    <reaction evidence="9">
        <text>a 5'-end NAD(+)-phospho-ribonucleoside in mRNA + H2O = a 5'-end phospho-adenosine-phospho-ribonucleoside in mRNA + beta-nicotinamide D-ribonucleotide + 2 H(+)</text>
        <dbReference type="Rhea" id="RHEA:60876"/>
        <dbReference type="Rhea" id="RHEA-COMP:15698"/>
        <dbReference type="Rhea" id="RHEA-COMP:15719"/>
        <dbReference type="ChEBI" id="CHEBI:14649"/>
        <dbReference type="ChEBI" id="CHEBI:15377"/>
        <dbReference type="ChEBI" id="CHEBI:15378"/>
        <dbReference type="ChEBI" id="CHEBI:144029"/>
        <dbReference type="ChEBI" id="CHEBI:144051"/>
    </reaction>
    <physiologicalReaction direction="left-to-right" evidence="9">
        <dbReference type="Rhea" id="RHEA:60877"/>
    </physiologicalReaction>
</comment>
<dbReference type="EC" id="3.6.1.22" evidence="4"/>
<dbReference type="GO" id="GO:0019677">
    <property type="term" value="P:NAD+ catabolic process"/>
    <property type="evidence" value="ECO:0007669"/>
    <property type="project" value="TreeGrafter"/>
</dbReference>
<evidence type="ECO:0000256" key="5">
    <source>
        <dbReference type="ARBA" id="ARBA00022723"/>
    </source>
</evidence>